<dbReference type="PROSITE" id="PS51186">
    <property type="entry name" value="GNAT"/>
    <property type="match status" value="1"/>
</dbReference>
<dbReference type="CDD" id="cd04301">
    <property type="entry name" value="NAT_SF"/>
    <property type="match status" value="1"/>
</dbReference>
<organism evidence="2 3">
    <name type="scientific">Oceanobacillus zhaokaii</name>
    <dbReference type="NCBI Taxonomy" id="2052660"/>
    <lineage>
        <taxon>Bacteria</taxon>
        <taxon>Bacillati</taxon>
        <taxon>Bacillota</taxon>
        <taxon>Bacilli</taxon>
        <taxon>Bacillales</taxon>
        <taxon>Bacillaceae</taxon>
        <taxon>Oceanobacillus</taxon>
    </lineage>
</organism>
<dbReference type="Gene3D" id="3.40.630.30">
    <property type="match status" value="1"/>
</dbReference>
<dbReference type="Pfam" id="PF13508">
    <property type="entry name" value="Acetyltransf_7"/>
    <property type="match status" value="1"/>
</dbReference>
<dbReference type="InterPro" id="IPR016181">
    <property type="entry name" value="Acyl_CoA_acyltransferase"/>
</dbReference>
<accession>A0A345PDA7</accession>
<name>A0A345PDA7_9BACI</name>
<evidence type="ECO:0000313" key="2">
    <source>
        <dbReference type="EMBL" id="AXI07987.1"/>
    </source>
</evidence>
<dbReference type="GO" id="GO:0016747">
    <property type="term" value="F:acyltransferase activity, transferring groups other than amino-acyl groups"/>
    <property type="evidence" value="ECO:0007669"/>
    <property type="project" value="InterPro"/>
</dbReference>
<keyword evidence="3" id="KW-1185">Reference proteome</keyword>
<proteinExistence type="predicted"/>
<evidence type="ECO:0000313" key="3">
    <source>
        <dbReference type="Proteomes" id="UP000253908"/>
    </source>
</evidence>
<sequence length="179" mass="20942">MFRTYEFDNYTVRIAGENDTESVIRLLQDTASNLQKKGVLQWEYLLQGEDTKEIEQGILAGTTYVAEANGKMVATFNFSSKQNDWDITLWGERDDAAYYIHRLAVNPRYRHQQIGRMLLSWMDSNLKLVEGYVRLDCIANNPVLNKFYQDAGFTFVGYAKQEEENFSKYEKIYQVEKQD</sequence>
<dbReference type="RefSeq" id="WP_114915281.1">
    <property type="nucleotide sequence ID" value="NZ_CP024848.1"/>
</dbReference>
<feature type="domain" description="N-acetyltransferase" evidence="1">
    <location>
        <begin position="10"/>
        <end position="176"/>
    </location>
</feature>
<dbReference type="EMBL" id="CP024848">
    <property type="protein sequence ID" value="AXI07987.1"/>
    <property type="molecule type" value="Genomic_DNA"/>
</dbReference>
<dbReference type="SUPFAM" id="SSF55729">
    <property type="entry name" value="Acyl-CoA N-acyltransferases (Nat)"/>
    <property type="match status" value="1"/>
</dbReference>
<protein>
    <submittedName>
        <fullName evidence="2">GNAT family N-acetyltransferase</fullName>
    </submittedName>
</protein>
<dbReference type="InterPro" id="IPR000182">
    <property type="entry name" value="GNAT_dom"/>
</dbReference>
<keyword evidence="2" id="KW-0808">Transferase</keyword>
<gene>
    <name evidence="2" type="ORF">CUC15_02875</name>
</gene>
<dbReference type="KEGG" id="ocn:CUC15_02875"/>
<evidence type="ECO:0000259" key="1">
    <source>
        <dbReference type="PROSITE" id="PS51186"/>
    </source>
</evidence>
<dbReference type="AlphaFoldDB" id="A0A345PDA7"/>
<dbReference type="Proteomes" id="UP000253908">
    <property type="component" value="Chromosome"/>
</dbReference>
<reference evidence="3" key="1">
    <citation type="submission" date="2017-11" db="EMBL/GenBank/DDBJ databases">
        <authorList>
            <person name="Zhu W."/>
        </authorList>
    </citation>
    <scope>NUCLEOTIDE SEQUENCE [LARGE SCALE GENOMIC DNA]</scope>
    <source>
        <strain evidence="3">160</strain>
    </source>
</reference>
<dbReference type="OrthoDB" id="6382410at2"/>